<dbReference type="EMBL" id="AAQR03079867">
    <property type="status" value="NOT_ANNOTATED_CDS"/>
    <property type="molecule type" value="Genomic_DNA"/>
</dbReference>
<dbReference type="eggNOG" id="KOG4176">
    <property type="taxonomic scope" value="Eukaryota"/>
</dbReference>
<evidence type="ECO:0000256" key="5">
    <source>
        <dbReference type="ARBA" id="ARBA00023002"/>
    </source>
</evidence>
<dbReference type="PANTHER" id="PTHR32074:SF2">
    <property type="entry name" value="RNA DEMETHYLASE ALKBH5"/>
    <property type="match status" value="1"/>
</dbReference>
<reference evidence="9" key="3">
    <citation type="submission" date="2025-09" db="UniProtKB">
        <authorList>
            <consortium name="Ensembl"/>
        </authorList>
    </citation>
    <scope>IDENTIFICATION</scope>
</reference>
<keyword evidence="3" id="KW-0479">Metal-binding</keyword>
<dbReference type="GO" id="GO:0005634">
    <property type="term" value="C:nucleus"/>
    <property type="evidence" value="ECO:0007669"/>
    <property type="project" value="TreeGrafter"/>
</dbReference>
<organism evidence="9 10">
    <name type="scientific">Otolemur garnettii</name>
    <name type="common">Small-eared galago</name>
    <name type="synonym">Garnett's greater bushbaby</name>
    <dbReference type="NCBI Taxonomy" id="30611"/>
    <lineage>
        <taxon>Eukaryota</taxon>
        <taxon>Metazoa</taxon>
        <taxon>Chordata</taxon>
        <taxon>Craniata</taxon>
        <taxon>Vertebrata</taxon>
        <taxon>Euteleostomi</taxon>
        <taxon>Mammalia</taxon>
        <taxon>Eutheria</taxon>
        <taxon>Euarchontoglires</taxon>
        <taxon>Primates</taxon>
        <taxon>Strepsirrhini</taxon>
        <taxon>Lorisiformes</taxon>
        <taxon>Galagidae</taxon>
        <taxon>Otolemur</taxon>
    </lineage>
</organism>
<dbReference type="PANTHER" id="PTHR32074">
    <property type="entry name" value="RNA DEMETHYLASE ALKBH5"/>
    <property type="match status" value="1"/>
</dbReference>
<keyword evidence="8" id="KW-0472">Membrane</keyword>
<evidence type="ECO:0000256" key="4">
    <source>
        <dbReference type="ARBA" id="ARBA00022964"/>
    </source>
</evidence>
<keyword evidence="8" id="KW-0812">Transmembrane</keyword>
<dbReference type="InterPro" id="IPR037151">
    <property type="entry name" value="AlkB-like_sf"/>
</dbReference>
<evidence type="ECO:0000256" key="1">
    <source>
        <dbReference type="ARBA" id="ARBA00001954"/>
    </source>
</evidence>
<comment type="cofactor">
    <cofactor evidence="1">
        <name>Fe(2+)</name>
        <dbReference type="ChEBI" id="CHEBI:29033"/>
    </cofactor>
</comment>
<feature type="compositionally biased region" description="Basic and acidic residues" evidence="7">
    <location>
        <begin position="72"/>
        <end position="84"/>
    </location>
</feature>
<keyword evidence="4" id="KW-0223">Dioxygenase</keyword>
<dbReference type="Gene3D" id="2.60.120.590">
    <property type="entry name" value="Alpha-ketoglutarate-dependent dioxygenase AlkB-like"/>
    <property type="match status" value="1"/>
</dbReference>
<keyword evidence="8" id="KW-1133">Transmembrane helix</keyword>
<dbReference type="AlphaFoldDB" id="H0X7V5"/>
<dbReference type="STRING" id="30611.ENSOGAP00000011519"/>
<evidence type="ECO:0000313" key="10">
    <source>
        <dbReference type="Proteomes" id="UP000005225"/>
    </source>
</evidence>
<dbReference type="InParanoid" id="H0X7V5"/>
<evidence type="ECO:0000256" key="2">
    <source>
        <dbReference type="ARBA" id="ARBA00007879"/>
    </source>
</evidence>
<name>H0X7V5_OTOGA</name>
<reference evidence="9" key="2">
    <citation type="submission" date="2025-08" db="UniProtKB">
        <authorList>
            <consortium name="Ensembl"/>
        </authorList>
    </citation>
    <scope>IDENTIFICATION</scope>
</reference>
<sequence length="194" mass="22425">SGYAADEITHCIRPQDIKERRAVIILRKTRLDAPRLETKSLSSSLLPPSYASDRLSGNNRDPALKPKRSHRKADPDAAHRPRILEMDKEENRRSVLLPTHRRRGSFSSENYWRKSYESSEDCSEAAGSPARKACLPPSWELCPSFCFVLRILFIFCFFFFFSLIYWLLSLNRIGQDLGSYVLGFPPGWKGYWHL</sequence>
<dbReference type="GeneTree" id="ENSGT00390000009298"/>
<evidence type="ECO:0000256" key="3">
    <source>
        <dbReference type="ARBA" id="ARBA00022723"/>
    </source>
</evidence>
<feature type="region of interest" description="Disordered" evidence="7">
    <location>
        <begin position="37"/>
        <end position="84"/>
    </location>
</feature>
<dbReference type="InterPro" id="IPR032860">
    <property type="entry name" value="ALKBH5"/>
</dbReference>
<protein>
    <submittedName>
        <fullName evidence="9">Uncharacterized protein</fullName>
    </submittedName>
</protein>
<keyword evidence="10" id="KW-1185">Reference proteome</keyword>
<dbReference type="GO" id="GO:0035515">
    <property type="term" value="F:oxidative RNA demethylase activity"/>
    <property type="evidence" value="ECO:0007669"/>
    <property type="project" value="InterPro"/>
</dbReference>
<dbReference type="HOGENOM" id="CLU_1405517_0_0_1"/>
<dbReference type="EMBL" id="AAQR03079866">
    <property type="status" value="NOT_ANNOTATED_CDS"/>
    <property type="molecule type" value="Genomic_DNA"/>
</dbReference>
<accession>H0X7V5</accession>
<dbReference type="Proteomes" id="UP000005225">
    <property type="component" value="Unassembled WGS sequence"/>
</dbReference>
<evidence type="ECO:0000256" key="8">
    <source>
        <dbReference type="SAM" id="Phobius"/>
    </source>
</evidence>
<dbReference type="GO" id="GO:0006406">
    <property type="term" value="P:mRNA export from nucleus"/>
    <property type="evidence" value="ECO:0007669"/>
    <property type="project" value="TreeGrafter"/>
</dbReference>
<dbReference type="GO" id="GO:0006397">
    <property type="term" value="P:mRNA processing"/>
    <property type="evidence" value="ECO:0007669"/>
    <property type="project" value="InterPro"/>
</dbReference>
<dbReference type="Ensembl" id="ENSOGAT00000012854.2">
    <property type="protein sequence ID" value="ENSOGAP00000011519.2"/>
    <property type="gene ID" value="ENSOGAG00000012851.2"/>
</dbReference>
<evidence type="ECO:0000256" key="6">
    <source>
        <dbReference type="ARBA" id="ARBA00023004"/>
    </source>
</evidence>
<evidence type="ECO:0000313" key="9">
    <source>
        <dbReference type="Ensembl" id="ENSOGAP00000011519.2"/>
    </source>
</evidence>
<proteinExistence type="inferred from homology"/>
<feature type="transmembrane region" description="Helical" evidence="8">
    <location>
        <begin position="147"/>
        <end position="168"/>
    </location>
</feature>
<dbReference type="SMR" id="H0X7V5"/>
<keyword evidence="5" id="KW-0560">Oxidoreductase</keyword>
<comment type="similarity">
    <text evidence="2">Belongs to the alkB family.</text>
</comment>
<feature type="compositionally biased region" description="Low complexity" evidence="7">
    <location>
        <begin position="40"/>
        <end position="49"/>
    </location>
</feature>
<keyword evidence="6" id="KW-0408">Iron</keyword>
<evidence type="ECO:0000256" key="7">
    <source>
        <dbReference type="SAM" id="MobiDB-lite"/>
    </source>
</evidence>
<dbReference type="GO" id="GO:0046872">
    <property type="term" value="F:metal ion binding"/>
    <property type="evidence" value="ECO:0007669"/>
    <property type="project" value="UniProtKB-KW"/>
</dbReference>
<reference evidence="10" key="1">
    <citation type="submission" date="2011-03" db="EMBL/GenBank/DDBJ databases">
        <title>Version 3 of the genome sequence of Otolemur garnettii (Bushbaby).</title>
        <authorList>
            <consortium name="The Broad Institute Genome Sequencing Platform"/>
            <person name="Di Palma F."/>
            <person name="Johnson J."/>
            <person name="Lander E.S."/>
            <person name="Lindblad-Toh K."/>
            <person name="Jaffe D.B."/>
            <person name="Gnerre S."/>
            <person name="MacCallum I."/>
            <person name="Przybylski D."/>
            <person name="Ribeiro F.J."/>
            <person name="Burton J.N."/>
            <person name="Walker B.J."/>
            <person name="Sharpe T."/>
            <person name="Hall G."/>
        </authorList>
    </citation>
    <scope>NUCLEOTIDE SEQUENCE [LARGE SCALE GENOMIC DNA]</scope>
</reference>